<dbReference type="GO" id="GO:0008010">
    <property type="term" value="F:structural constituent of chitin-based larval cuticle"/>
    <property type="evidence" value="ECO:0007669"/>
    <property type="project" value="TreeGrafter"/>
</dbReference>
<proteinExistence type="predicted"/>
<dbReference type="PANTHER" id="PTHR10380:SF196">
    <property type="entry name" value="CUTICULAR PROTEIN 72EA"/>
    <property type="match status" value="1"/>
</dbReference>
<dbReference type="GO" id="GO:0062129">
    <property type="term" value="C:chitin-based extracellular matrix"/>
    <property type="evidence" value="ECO:0007669"/>
    <property type="project" value="TreeGrafter"/>
</dbReference>
<name>A0A7R9E1F1_9NEOP</name>
<protein>
    <recommendedName>
        <fullName evidence="4">Cuticle protein 6</fullName>
    </recommendedName>
</protein>
<reference evidence="3" key="1">
    <citation type="submission" date="2020-11" db="EMBL/GenBank/DDBJ databases">
        <authorList>
            <person name="Tran Van P."/>
        </authorList>
    </citation>
    <scope>NUCLEOTIDE SEQUENCE</scope>
</reference>
<evidence type="ECO:0008006" key="4">
    <source>
        <dbReference type="Google" id="ProtNLM"/>
    </source>
</evidence>
<dbReference type="InterPro" id="IPR000618">
    <property type="entry name" value="Insect_cuticle"/>
</dbReference>
<organism evidence="3">
    <name type="scientific">Timema monikensis</name>
    <dbReference type="NCBI Taxonomy" id="170555"/>
    <lineage>
        <taxon>Eukaryota</taxon>
        <taxon>Metazoa</taxon>
        <taxon>Ecdysozoa</taxon>
        <taxon>Arthropoda</taxon>
        <taxon>Hexapoda</taxon>
        <taxon>Insecta</taxon>
        <taxon>Pterygota</taxon>
        <taxon>Neoptera</taxon>
        <taxon>Polyneoptera</taxon>
        <taxon>Phasmatodea</taxon>
        <taxon>Timematodea</taxon>
        <taxon>Timematoidea</taxon>
        <taxon>Timematidae</taxon>
        <taxon>Timema</taxon>
    </lineage>
</organism>
<dbReference type="PROSITE" id="PS51155">
    <property type="entry name" value="CHIT_BIND_RR_2"/>
    <property type="match status" value="3"/>
</dbReference>
<dbReference type="Pfam" id="PF00379">
    <property type="entry name" value="Chitin_bind_4"/>
    <property type="match status" value="3"/>
</dbReference>
<evidence type="ECO:0000256" key="2">
    <source>
        <dbReference type="PROSITE-ProRule" id="PRU00497"/>
    </source>
</evidence>
<dbReference type="InterPro" id="IPR050468">
    <property type="entry name" value="Cuticle_Struct_Prot"/>
</dbReference>
<keyword evidence="1 2" id="KW-0193">Cuticle</keyword>
<dbReference type="AlphaFoldDB" id="A0A7R9E1F1"/>
<gene>
    <name evidence="3" type="ORF">TMSB3V08_LOCUS1339</name>
</gene>
<dbReference type="PANTHER" id="PTHR10380">
    <property type="entry name" value="CUTICLE PROTEIN"/>
    <property type="match status" value="1"/>
</dbReference>
<evidence type="ECO:0000313" key="3">
    <source>
        <dbReference type="EMBL" id="CAD7424389.1"/>
    </source>
</evidence>
<accession>A0A7R9E1F1</accession>
<dbReference type="EMBL" id="OB792781">
    <property type="protein sequence ID" value="CAD7424389.1"/>
    <property type="molecule type" value="Genomic_DNA"/>
</dbReference>
<evidence type="ECO:0000256" key="1">
    <source>
        <dbReference type="ARBA" id="ARBA00022460"/>
    </source>
</evidence>
<dbReference type="InterPro" id="IPR031311">
    <property type="entry name" value="CHIT_BIND_RR_consensus"/>
</dbReference>
<sequence length="601" mass="62873">MDARLVDLPLTHKITDTQSATLYTHPGVESRPKRLLVVEILVGLRLYKMVQDLGFYLVELLRMGERTKAVICHKTIIAEKFPDYLERELIFERHNQLPQRCKWSDVSCQSAPKKQWAYCTSIRLNRESTFDYLPEIVFSCVLALAAATPGYLGSPLAASYAGPYAAGPYAAGIYGAGIYGATPYAAAPLAAAVPHAASVSTQYHAQDELGQYSYGYSGGPSAKQETRTLDGVTRGGYSYIDAHGLVQSASYVSDPINGFRVAATNLPVGPSAPAPVHALPSVAVHSAGLAAPVITPSLVDPVAIAAGAPLPVGDTPEYQAQDELGQYSYGYADGNSVKHESRAIDGTTHGAYSYVDGNGIVQSVKYHADALASPLVAPKPVQDTPEVAQARAEHLAAVEKAAAAAAAAPEDELGQYSYGYAGGLSAKSEVKSFDGVTRGGYSYVDANGELQTVSYTADALNGFRVAATNLPKAPAPIESAPLVAPEPVQDTPEVAAAKAAHLALVSGAAPEAPIPAPLVAPVPVEDTPEVAQARAEHLVAVEKAAAAATAAPEVPEPLIVSSYSLPAHYAYSVSPGANFAYSSVAPAPWAVAPWTARLGVW</sequence>
<dbReference type="PROSITE" id="PS00233">
    <property type="entry name" value="CHIT_BIND_RR_1"/>
    <property type="match status" value="1"/>
</dbReference>